<sequence length="312" mass="33202">MPHPMIEPALTLLTSNYIFPDKAATIAAAVRERDAAGDYDGLDEPTLGERVTALFDELSGDKHLRLRPTANPGAETPAEADIIAAWEAHLTRTNHGVAEVRRLPGNVGLISLTNISSPESGSAVIAAAMTLVANTHALIFDNRQNRGGSPEGVQLWHSHLFPDGDTHLNDIFTGGTGVTRQYWTLPAVPGPRYHDRPVWNLTSSTTFSAGEEFSYNLKTLKRATLVGETTRGGAHPTEVFPLSATFEITIPIARSINPVTGTNWEGTGVVPDIAVPADDAFGVAYKAALEHVIAGDPHPATLAEAKEALAGL</sequence>
<evidence type="ECO:0000313" key="3">
    <source>
        <dbReference type="Proteomes" id="UP000548476"/>
    </source>
</evidence>
<dbReference type="SUPFAM" id="SSF52096">
    <property type="entry name" value="ClpP/crotonase"/>
    <property type="match status" value="1"/>
</dbReference>
<dbReference type="InterPro" id="IPR005151">
    <property type="entry name" value="Tail-specific_protease"/>
</dbReference>
<dbReference type="PANTHER" id="PTHR11261:SF3">
    <property type="entry name" value="RETINOL-BINDING PROTEIN 3"/>
    <property type="match status" value="1"/>
</dbReference>
<dbReference type="Proteomes" id="UP000548476">
    <property type="component" value="Unassembled WGS sequence"/>
</dbReference>
<dbReference type="GO" id="GO:0008236">
    <property type="term" value="F:serine-type peptidase activity"/>
    <property type="evidence" value="ECO:0007669"/>
    <property type="project" value="InterPro"/>
</dbReference>
<proteinExistence type="predicted"/>
<evidence type="ECO:0000313" key="2">
    <source>
        <dbReference type="EMBL" id="MBB6036424.1"/>
    </source>
</evidence>
<feature type="domain" description="Tail specific protease" evidence="1">
    <location>
        <begin position="83"/>
        <end position="276"/>
    </location>
</feature>
<dbReference type="PANTHER" id="PTHR11261">
    <property type="entry name" value="INTERPHOTORECEPTOR RETINOID-BINDING PROTEIN"/>
    <property type="match status" value="1"/>
</dbReference>
<comment type="caution">
    <text evidence="2">The sequence shown here is derived from an EMBL/GenBank/DDBJ whole genome shotgun (WGS) entry which is preliminary data.</text>
</comment>
<organism evidence="2 3">
    <name type="scientific">Phytomonospora endophytica</name>
    <dbReference type="NCBI Taxonomy" id="714109"/>
    <lineage>
        <taxon>Bacteria</taxon>
        <taxon>Bacillati</taxon>
        <taxon>Actinomycetota</taxon>
        <taxon>Actinomycetes</taxon>
        <taxon>Micromonosporales</taxon>
        <taxon>Micromonosporaceae</taxon>
        <taxon>Phytomonospora</taxon>
    </lineage>
</organism>
<dbReference type="InterPro" id="IPR029045">
    <property type="entry name" value="ClpP/crotonase-like_dom_sf"/>
</dbReference>
<dbReference type="Pfam" id="PF03572">
    <property type="entry name" value="Peptidase_S41"/>
    <property type="match status" value="1"/>
</dbReference>
<dbReference type="RefSeq" id="WP_184789276.1">
    <property type="nucleotide sequence ID" value="NZ_BONT01000029.1"/>
</dbReference>
<keyword evidence="2" id="KW-0378">Hydrolase</keyword>
<dbReference type="Gene3D" id="3.30.750.44">
    <property type="match status" value="1"/>
</dbReference>
<keyword evidence="3" id="KW-1185">Reference proteome</keyword>
<dbReference type="CDD" id="cd07563">
    <property type="entry name" value="Peptidase_S41_IRBP"/>
    <property type="match status" value="1"/>
</dbReference>
<dbReference type="SMART" id="SM00245">
    <property type="entry name" value="TSPc"/>
    <property type="match status" value="1"/>
</dbReference>
<reference evidence="2 3" key="1">
    <citation type="submission" date="2020-08" db="EMBL/GenBank/DDBJ databases">
        <title>Genomic Encyclopedia of Type Strains, Phase IV (KMG-IV): sequencing the most valuable type-strain genomes for metagenomic binning, comparative biology and taxonomic classification.</title>
        <authorList>
            <person name="Goeker M."/>
        </authorList>
    </citation>
    <scope>NUCLEOTIDE SEQUENCE [LARGE SCALE GENOMIC DNA]</scope>
    <source>
        <strain evidence="2 3">YIM 65646</strain>
    </source>
</reference>
<protein>
    <submittedName>
        <fullName evidence="2">C-terminal processing protease CtpA/Prc</fullName>
    </submittedName>
</protein>
<dbReference type="AlphaFoldDB" id="A0A841FKN3"/>
<dbReference type="EMBL" id="JACHGT010000009">
    <property type="protein sequence ID" value="MBB6036424.1"/>
    <property type="molecule type" value="Genomic_DNA"/>
</dbReference>
<name>A0A841FKN3_9ACTN</name>
<accession>A0A841FKN3</accession>
<dbReference type="GO" id="GO:0006508">
    <property type="term" value="P:proteolysis"/>
    <property type="evidence" value="ECO:0007669"/>
    <property type="project" value="UniProtKB-KW"/>
</dbReference>
<evidence type="ECO:0000259" key="1">
    <source>
        <dbReference type="SMART" id="SM00245"/>
    </source>
</evidence>
<keyword evidence="2" id="KW-0645">Protease</keyword>
<gene>
    <name evidence="2" type="ORF">HNR73_004295</name>
</gene>
<dbReference type="Gene3D" id="3.90.226.10">
    <property type="entry name" value="2-enoyl-CoA Hydratase, Chain A, domain 1"/>
    <property type="match status" value="1"/>
</dbReference>